<proteinExistence type="predicted"/>
<keyword evidence="1" id="KW-0812">Transmembrane</keyword>
<keyword evidence="1" id="KW-0472">Membrane</keyword>
<evidence type="ECO:0000313" key="4">
    <source>
        <dbReference type="Proteomes" id="UP001055039"/>
    </source>
</evidence>
<gene>
    <name evidence="3" type="ORF">LNAOJCKE_4105</name>
</gene>
<comment type="caution">
    <text evidence="3">The sequence shown here is derived from an EMBL/GenBank/DDBJ whole genome shotgun (WGS) entry which is preliminary data.</text>
</comment>
<evidence type="ECO:0000313" key="3">
    <source>
        <dbReference type="EMBL" id="GJE66881.1"/>
    </source>
</evidence>
<reference evidence="3" key="1">
    <citation type="journal article" date="2021" name="Front. Microbiol.">
        <title>Comprehensive Comparative Genomics and Phenotyping of Methylobacterium Species.</title>
        <authorList>
            <person name="Alessa O."/>
            <person name="Ogura Y."/>
            <person name="Fujitani Y."/>
            <person name="Takami H."/>
            <person name="Hayashi T."/>
            <person name="Sahin N."/>
            <person name="Tani A."/>
        </authorList>
    </citation>
    <scope>NUCLEOTIDE SEQUENCE</scope>
    <source>
        <strain evidence="3">NBRC 15686</strain>
    </source>
</reference>
<dbReference type="InterPro" id="IPR058058">
    <property type="entry name" value="CBU_0592-like"/>
</dbReference>
<dbReference type="Proteomes" id="UP001055039">
    <property type="component" value="Unassembled WGS sequence"/>
</dbReference>
<organism evidence="3 4">
    <name type="scientific">Methylorubrum aminovorans</name>
    <dbReference type="NCBI Taxonomy" id="269069"/>
    <lineage>
        <taxon>Bacteria</taxon>
        <taxon>Pseudomonadati</taxon>
        <taxon>Pseudomonadota</taxon>
        <taxon>Alphaproteobacteria</taxon>
        <taxon>Hyphomicrobiales</taxon>
        <taxon>Methylobacteriaceae</taxon>
        <taxon>Methylorubrum</taxon>
    </lineage>
</organism>
<evidence type="ECO:0000256" key="1">
    <source>
        <dbReference type="SAM" id="Phobius"/>
    </source>
</evidence>
<keyword evidence="4" id="KW-1185">Reference proteome</keyword>
<accession>A0ABQ4UHV1</accession>
<dbReference type="NCBIfam" id="NF047864">
    <property type="entry name" value="CBU_0592_membra"/>
    <property type="match status" value="1"/>
</dbReference>
<feature type="transmembrane region" description="Helical" evidence="1">
    <location>
        <begin position="21"/>
        <end position="38"/>
    </location>
</feature>
<feature type="domain" description="CBU-0592-like" evidence="2">
    <location>
        <begin position="2"/>
        <end position="65"/>
    </location>
</feature>
<feature type="transmembrane region" description="Helical" evidence="1">
    <location>
        <begin position="44"/>
        <end position="63"/>
    </location>
</feature>
<reference evidence="3" key="2">
    <citation type="submission" date="2021-08" db="EMBL/GenBank/DDBJ databases">
        <authorList>
            <person name="Tani A."/>
            <person name="Ola A."/>
            <person name="Ogura Y."/>
            <person name="Katsura K."/>
            <person name="Hayashi T."/>
        </authorList>
    </citation>
    <scope>NUCLEOTIDE SEQUENCE</scope>
    <source>
        <strain evidence="3">NBRC 15686</strain>
    </source>
</reference>
<protein>
    <recommendedName>
        <fullName evidence="2">CBU-0592-like domain-containing protein</fullName>
    </recommendedName>
</protein>
<sequence length="73" mass="8255">MIALAYLASQQRWVDQDSITYLMANLFGAIFVLASLSVDWNLPAALVEGFWALVSLRGLYIIYMRQIKSGDVR</sequence>
<dbReference type="EMBL" id="BPRC01000018">
    <property type="protein sequence ID" value="GJE66881.1"/>
    <property type="molecule type" value="Genomic_DNA"/>
</dbReference>
<dbReference type="Pfam" id="PF26604">
    <property type="entry name" value="CBU_0592"/>
    <property type="match status" value="1"/>
</dbReference>
<name>A0ABQ4UHV1_9HYPH</name>
<evidence type="ECO:0000259" key="2">
    <source>
        <dbReference type="Pfam" id="PF26604"/>
    </source>
</evidence>
<keyword evidence="1" id="KW-1133">Transmembrane helix</keyword>